<evidence type="ECO:0000256" key="1">
    <source>
        <dbReference type="SAM" id="MobiDB-lite"/>
    </source>
</evidence>
<accession>A0A3G1GLJ2</accession>
<sequence>MSITDHEAILLHSSLDQPRANKANPGKVEYYTNIALPPSAADDLAAQMREVAPNGNLSGLRLTIEPNGKKAKPHAGIPNDWLILRLSSGVDYPPDLFATDGQKVAALPVNGSQIRSEFYAGQRVRINGYPFFWNHTQSGARGVSWNLSGAMAVGGGERRGGSGGEPSESAFAKYRQDAAPAQQEHPPQPPVQQSSGGNPFQQGNAGASNPFG</sequence>
<evidence type="ECO:0000313" key="2">
    <source>
        <dbReference type="EMBL" id="APQ41913.1"/>
    </source>
</evidence>
<feature type="region of interest" description="Disordered" evidence="1">
    <location>
        <begin position="156"/>
        <end position="212"/>
    </location>
</feature>
<organism evidence="2 3">
    <name type="scientific">Xanthomonas phage KPhi1</name>
    <dbReference type="NCBI Taxonomy" id="1927017"/>
    <lineage>
        <taxon>Viruses</taxon>
        <taxon>Duplodnaviria</taxon>
        <taxon>Heunggongvirae</taxon>
        <taxon>Uroviricota</taxon>
        <taxon>Caudoviricetes</taxon>
        <taxon>Kantovirinae</taxon>
        <taxon>Beograduvirus</taxon>
        <taxon>Beograduvirus KPhi1</taxon>
    </lineage>
</organism>
<proteinExistence type="predicted"/>
<dbReference type="InterPro" id="IPR012340">
    <property type="entry name" value="NA-bd_OB-fold"/>
</dbReference>
<protein>
    <submittedName>
        <fullName evidence="2">Uncharacterized protein</fullName>
    </submittedName>
</protein>
<dbReference type="Gene3D" id="2.40.50.140">
    <property type="entry name" value="Nucleic acid-binding proteins"/>
    <property type="match status" value="1"/>
</dbReference>
<dbReference type="EMBL" id="KY210139">
    <property type="protein sequence ID" value="APQ41913.1"/>
    <property type="molecule type" value="Genomic_DNA"/>
</dbReference>
<reference evidence="2 3" key="1">
    <citation type="submission" date="2016-11" db="EMBL/GenBank/DDBJ databases">
        <authorList>
            <person name="Gasic K."/>
        </authorList>
    </citation>
    <scope>NUCLEOTIDE SEQUENCE [LARGE SCALE GENOMIC DNA]</scope>
</reference>
<name>A0A3G1GLJ2_9CAUD</name>
<feature type="compositionally biased region" description="Polar residues" evidence="1">
    <location>
        <begin position="194"/>
        <end position="212"/>
    </location>
</feature>
<keyword evidence="3" id="KW-1185">Reference proteome</keyword>
<evidence type="ECO:0000313" key="3">
    <source>
        <dbReference type="Proteomes" id="UP000272247"/>
    </source>
</evidence>
<dbReference type="Proteomes" id="UP000272247">
    <property type="component" value="Segment"/>
</dbReference>
<gene>
    <name evidence="2" type="ORF">K1pha_34</name>
</gene>